<feature type="transmembrane region" description="Helical" evidence="7">
    <location>
        <begin position="137"/>
        <end position="165"/>
    </location>
</feature>
<evidence type="ECO:0000256" key="1">
    <source>
        <dbReference type="ARBA" id="ARBA00004141"/>
    </source>
</evidence>
<feature type="compositionally biased region" description="Polar residues" evidence="6">
    <location>
        <begin position="376"/>
        <end position="395"/>
    </location>
</feature>
<comment type="similarity">
    <text evidence="5">Belongs to the SAT4 family.</text>
</comment>
<evidence type="ECO:0000256" key="2">
    <source>
        <dbReference type="ARBA" id="ARBA00022692"/>
    </source>
</evidence>
<sequence>MGTEVQRFPEESPYGKYLVKDLGIFYAISMTAGLARVGIRCFINRKIHLEEVLMIGCMLFYTAYMLCVAVYLEKGTNLMNTAEDFIMLINHDERFRVIGSKASLASWYLYCICIWGCKCTWWCVMRKFAIINGKRSLAVILAGWFLLVTFLAAMITISAICTPFTDYWQINPLPAVRECHDTYRTMLIVGSLNIASDIPLLVTPIPFVMKLRAPIRRKAGLYFLFGLGLLVIGAAFGRMAEVTSLRCLGSSTFWALVETTCAFVIVNTPGIASLFKYISRKKQLKQDFARRRLFQAAHTSADPYQMGQTPPNTLESPYRRHHRLSDHSLPYNDSASEEETASITEANIIKDLTSVTIISAGVETGNEESFEDTDDTSIGTADGTSQHSSGSSAPNTAIDYGSIYYPDSLETGQESEGHSMQDDMTAESDLGQLFRSSADLEQGHIHAI</sequence>
<dbReference type="AlphaFoldDB" id="A0A3N4KB00"/>
<keyword evidence="2 7" id="KW-0812">Transmembrane</keyword>
<evidence type="ECO:0000313" key="9">
    <source>
        <dbReference type="EMBL" id="RPB07663.1"/>
    </source>
</evidence>
<feature type="region of interest" description="Disordered" evidence="6">
    <location>
        <begin position="363"/>
        <end position="423"/>
    </location>
</feature>
<dbReference type="GO" id="GO:0016020">
    <property type="term" value="C:membrane"/>
    <property type="evidence" value="ECO:0007669"/>
    <property type="project" value="UniProtKB-SubCell"/>
</dbReference>
<accession>A0A3N4KB00</accession>
<evidence type="ECO:0000256" key="6">
    <source>
        <dbReference type="SAM" id="MobiDB-lite"/>
    </source>
</evidence>
<dbReference type="PANTHER" id="PTHR33048">
    <property type="entry name" value="PTH11-LIKE INTEGRAL MEMBRANE PROTEIN (AFU_ORTHOLOGUE AFUA_5G11245)"/>
    <property type="match status" value="1"/>
</dbReference>
<feature type="transmembrane region" description="Helical" evidence="7">
    <location>
        <begin position="52"/>
        <end position="72"/>
    </location>
</feature>
<organism evidence="9 10">
    <name type="scientific">Morchella conica CCBAS932</name>
    <dbReference type="NCBI Taxonomy" id="1392247"/>
    <lineage>
        <taxon>Eukaryota</taxon>
        <taxon>Fungi</taxon>
        <taxon>Dikarya</taxon>
        <taxon>Ascomycota</taxon>
        <taxon>Pezizomycotina</taxon>
        <taxon>Pezizomycetes</taxon>
        <taxon>Pezizales</taxon>
        <taxon>Morchellaceae</taxon>
        <taxon>Morchella</taxon>
    </lineage>
</organism>
<evidence type="ECO:0000313" key="10">
    <source>
        <dbReference type="Proteomes" id="UP000277580"/>
    </source>
</evidence>
<feature type="transmembrane region" description="Helical" evidence="7">
    <location>
        <begin position="23"/>
        <end position="43"/>
    </location>
</feature>
<feature type="compositionally biased region" description="Acidic residues" evidence="6">
    <location>
        <begin position="365"/>
        <end position="375"/>
    </location>
</feature>
<keyword evidence="10" id="KW-1185">Reference proteome</keyword>
<name>A0A3N4KB00_9PEZI</name>
<dbReference type="InParanoid" id="A0A3N4KB00"/>
<comment type="subcellular location">
    <subcellularLocation>
        <location evidence="1">Membrane</location>
        <topology evidence="1">Multi-pass membrane protein</topology>
    </subcellularLocation>
</comment>
<evidence type="ECO:0000259" key="8">
    <source>
        <dbReference type="Pfam" id="PF20684"/>
    </source>
</evidence>
<dbReference type="STRING" id="1392247.A0A3N4KB00"/>
<reference evidence="9 10" key="1">
    <citation type="journal article" date="2018" name="Nat. Ecol. Evol.">
        <title>Pezizomycetes genomes reveal the molecular basis of ectomycorrhizal truffle lifestyle.</title>
        <authorList>
            <person name="Murat C."/>
            <person name="Payen T."/>
            <person name="Noel B."/>
            <person name="Kuo A."/>
            <person name="Morin E."/>
            <person name="Chen J."/>
            <person name="Kohler A."/>
            <person name="Krizsan K."/>
            <person name="Balestrini R."/>
            <person name="Da Silva C."/>
            <person name="Montanini B."/>
            <person name="Hainaut M."/>
            <person name="Levati E."/>
            <person name="Barry K.W."/>
            <person name="Belfiori B."/>
            <person name="Cichocki N."/>
            <person name="Clum A."/>
            <person name="Dockter R.B."/>
            <person name="Fauchery L."/>
            <person name="Guy J."/>
            <person name="Iotti M."/>
            <person name="Le Tacon F."/>
            <person name="Lindquist E.A."/>
            <person name="Lipzen A."/>
            <person name="Malagnac F."/>
            <person name="Mello A."/>
            <person name="Molinier V."/>
            <person name="Miyauchi S."/>
            <person name="Poulain J."/>
            <person name="Riccioni C."/>
            <person name="Rubini A."/>
            <person name="Sitrit Y."/>
            <person name="Splivallo R."/>
            <person name="Traeger S."/>
            <person name="Wang M."/>
            <person name="Zifcakova L."/>
            <person name="Wipf D."/>
            <person name="Zambonelli A."/>
            <person name="Paolocci F."/>
            <person name="Nowrousian M."/>
            <person name="Ottonello S."/>
            <person name="Baldrian P."/>
            <person name="Spatafora J.W."/>
            <person name="Henrissat B."/>
            <person name="Nagy L.G."/>
            <person name="Aury J.M."/>
            <person name="Wincker P."/>
            <person name="Grigoriev I.V."/>
            <person name="Bonfante P."/>
            <person name="Martin F.M."/>
        </authorList>
    </citation>
    <scope>NUCLEOTIDE SEQUENCE [LARGE SCALE GENOMIC DNA]</scope>
    <source>
        <strain evidence="9 10">CCBAS932</strain>
    </source>
</reference>
<keyword evidence="3 7" id="KW-1133">Transmembrane helix</keyword>
<gene>
    <name evidence="9" type="ORF">P167DRAFT_579008</name>
</gene>
<evidence type="ECO:0000256" key="7">
    <source>
        <dbReference type="SAM" id="Phobius"/>
    </source>
</evidence>
<evidence type="ECO:0000256" key="4">
    <source>
        <dbReference type="ARBA" id="ARBA00023136"/>
    </source>
</evidence>
<dbReference type="Pfam" id="PF20684">
    <property type="entry name" value="Fung_rhodopsin"/>
    <property type="match status" value="1"/>
</dbReference>
<dbReference type="OrthoDB" id="5342292at2759"/>
<dbReference type="Proteomes" id="UP000277580">
    <property type="component" value="Unassembled WGS sequence"/>
</dbReference>
<feature type="transmembrane region" description="Helical" evidence="7">
    <location>
        <begin position="185"/>
        <end position="209"/>
    </location>
</feature>
<dbReference type="InterPro" id="IPR052337">
    <property type="entry name" value="SAT4-like"/>
</dbReference>
<protein>
    <recommendedName>
        <fullName evidence="8">Rhodopsin domain-containing protein</fullName>
    </recommendedName>
</protein>
<feature type="transmembrane region" description="Helical" evidence="7">
    <location>
        <begin position="221"/>
        <end position="240"/>
    </location>
</feature>
<feature type="transmembrane region" description="Helical" evidence="7">
    <location>
        <begin position="252"/>
        <end position="275"/>
    </location>
</feature>
<feature type="transmembrane region" description="Helical" evidence="7">
    <location>
        <begin position="107"/>
        <end position="125"/>
    </location>
</feature>
<dbReference type="InterPro" id="IPR049326">
    <property type="entry name" value="Rhodopsin_dom_fungi"/>
</dbReference>
<proteinExistence type="inferred from homology"/>
<evidence type="ECO:0000256" key="3">
    <source>
        <dbReference type="ARBA" id="ARBA00022989"/>
    </source>
</evidence>
<dbReference type="PANTHER" id="PTHR33048:SF19">
    <property type="entry name" value="MEMBRANE PROTEIN PTH11-LIKE, PUTATIVE (AFU_ORTHOLOGUE AFUA_1G14080)-RELATED"/>
    <property type="match status" value="1"/>
</dbReference>
<feature type="domain" description="Rhodopsin" evidence="8">
    <location>
        <begin position="35"/>
        <end position="276"/>
    </location>
</feature>
<dbReference type="EMBL" id="ML119177">
    <property type="protein sequence ID" value="RPB07663.1"/>
    <property type="molecule type" value="Genomic_DNA"/>
</dbReference>
<keyword evidence="4 7" id="KW-0472">Membrane</keyword>
<evidence type="ECO:0000256" key="5">
    <source>
        <dbReference type="ARBA" id="ARBA00038359"/>
    </source>
</evidence>